<dbReference type="InterPro" id="IPR004936">
    <property type="entry name" value="Herpes_UL21"/>
</dbReference>
<keyword evidence="7" id="KW-1035">Host cytoplasm</keyword>
<dbReference type="Proteomes" id="UP000175168">
    <property type="component" value="Segment"/>
</dbReference>
<name>Q9DPR5_MEHV1</name>
<evidence type="ECO:0000313" key="8">
    <source>
        <dbReference type="EMBL" id="AAG45758.1"/>
    </source>
</evidence>
<sequence length="581" mass="64402">MGGACEAKCASVIWRRVSALASAQLYFLNTSLPIYSEDRIRYLAMDIKYEQMILYKNVKFYVAPGGHQAYFFCGGSLIAMERPVYGSTCVAEFAKFGLVLGGGECKPLAAYIRRELSRRGMKWALPSEGEDIFVDCLAMLSRDGICSERELCGDLSLETYDPAITNYIVSESGVSGLLLCMADDSSEENTIHLSETPTVTDLHTDCTYDCNRNVFTLAYARLTELPNSLHYLVEGLFDGIPVPRLPLSPNTHKTRIDIVITAKTAAKTTAVKRTSWQRDRSQNGMALNGNSTQHALKKTRFCTFVQVKYIPRTIRIWTRESSQSRSPPPLNKLWELFCTIDLVFRNESRMIAGMEVAMGALVDEVAIISDVLFGRHAPVFIGHGSGYKTVSPTQKFLLLQYVNKLNGMPNCFGLLSEICHQYQPGVEKESPQSMLDSVLVDMVNSMYKTAVFVGIAAEVVGAWMPASPDELEMQSPSAVAFGDSTVLLDITDNTAVSDDTRKIKVHKLALILDQIYRGADIVATAWKESSYMDTSNLLCAAIDVSLLTAFEKSEGYSEYMRHIISLIDVRLKDAGCDTICL</sequence>
<accession>Q9DPR5</accession>
<evidence type="ECO:0000256" key="6">
    <source>
        <dbReference type="ARBA" id="ARBA00022844"/>
    </source>
</evidence>
<dbReference type="GO" id="GO:0030430">
    <property type="term" value="C:host cell cytoplasm"/>
    <property type="evidence" value="ECO:0007669"/>
    <property type="project" value="UniProtKB-SubCell"/>
</dbReference>
<comment type="subcellular location">
    <subcellularLocation>
        <location evidence="2">Host cytoplasm</location>
    </subcellularLocation>
    <subcellularLocation>
        <location evidence="1">Host nucleus</location>
    </subcellularLocation>
    <subcellularLocation>
        <location evidence="3">Virion tegument</location>
    </subcellularLocation>
</comment>
<organism evidence="8 9">
    <name type="scientific">Meleagrid herpesvirus 1</name>
    <name type="common">MeHV-1</name>
    <name type="synonym">Turkey herpesvirus</name>
    <dbReference type="NCBI Taxonomy" id="37108"/>
    <lineage>
        <taxon>Viruses</taxon>
        <taxon>Duplodnaviria</taxon>
        <taxon>Heunggongvirae</taxon>
        <taxon>Peploviricota</taxon>
        <taxon>Herviviricetes</taxon>
        <taxon>Herpesvirales</taxon>
        <taxon>Orthoherpesviridae</taxon>
        <taxon>Alphaherpesvirinae</taxon>
        <taxon>Mardivirus</taxon>
        <taxon>Mardivirus meleagridalpha1</taxon>
    </lineage>
</organism>
<evidence type="ECO:0000256" key="1">
    <source>
        <dbReference type="ARBA" id="ARBA00004147"/>
    </source>
</evidence>
<evidence type="ECO:0000256" key="2">
    <source>
        <dbReference type="ARBA" id="ARBA00004192"/>
    </source>
</evidence>
<evidence type="ECO:0000256" key="5">
    <source>
        <dbReference type="ARBA" id="ARBA00022580"/>
    </source>
</evidence>
<reference evidence="8 9" key="1">
    <citation type="journal article" date="2001" name="J. Virol.">
        <title>The genome of turkey herpesvirus.</title>
        <authorList>
            <person name="Afonso C.L."/>
            <person name="Tulman E.R."/>
            <person name="Lu Z."/>
            <person name="Zsak L."/>
            <person name="Rock D.L."/>
            <person name="Kutish G.F."/>
        </authorList>
    </citation>
    <scope>NUCLEOTIDE SEQUENCE [LARGE SCALE GENOMIC DNA]</scope>
    <source>
        <strain evidence="8">FC126</strain>
    </source>
</reference>
<keyword evidence="9" id="KW-1185">Reference proteome</keyword>
<keyword evidence="4" id="KW-1048">Host nucleus</keyword>
<protein>
    <submittedName>
        <fullName evidence="8">UL21 tegument protein</fullName>
    </submittedName>
</protein>
<dbReference type="GO" id="GO:0019033">
    <property type="term" value="C:viral tegument"/>
    <property type="evidence" value="ECO:0007669"/>
    <property type="project" value="UniProtKB-SubCell"/>
</dbReference>
<dbReference type="GO" id="GO:0042025">
    <property type="term" value="C:host cell nucleus"/>
    <property type="evidence" value="ECO:0007669"/>
    <property type="project" value="UniProtKB-SubCell"/>
</dbReference>
<evidence type="ECO:0000256" key="4">
    <source>
        <dbReference type="ARBA" id="ARBA00022562"/>
    </source>
</evidence>
<organismHost>
    <name type="scientific">Meleagris gallopavo</name>
    <name type="common">Wild turkey</name>
    <dbReference type="NCBI Taxonomy" id="9103"/>
</organismHost>
<evidence type="ECO:0000256" key="7">
    <source>
        <dbReference type="ARBA" id="ARBA00023200"/>
    </source>
</evidence>
<organismHost>
    <name type="scientific">Gallus gallus</name>
    <name type="common">Chicken</name>
    <dbReference type="NCBI Taxonomy" id="9031"/>
</organismHost>
<keyword evidence="5" id="KW-0920">Virion tegument</keyword>
<proteinExistence type="predicted"/>
<dbReference type="Pfam" id="PF03252">
    <property type="entry name" value="Herpes_UL21"/>
    <property type="match status" value="1"/>
</dbReference>
<keyword evidence="6" id="KW-0946">Virion</keyword>
<gene>
    <name evidence="8" type="primary">HVT028</name>
</gene>
<dbReference type="EMBL" id="AF291866">
    <property type="protein sequence ID" value="AAG45758.1"/>
    <property type="molecule type" value="Genomic_DNA"/>
</dbReference>
<evidence type="ECO:0000313" key="9">
    <source>
        <dbReference type="Proteomes" id="UP000175168"/>
    </source>
</evidence>
<evidence type="ECO:0000256" key="3">
    <source>
        <dbReference type="ARBA" id="ARBA00004535"/>
    </source>
</evidence>